<dbReference type="Proteomes" id="UP000570493">
    <property type="component" value="Unassembled WGS sequence"/>
</dbReference>
<dbReference type="AlphaFoldDB" id="A0A7Y0DSY3"/>
<evidence type="ECO:0000313" key="2">
    <source>
        <dbReference type="Proteomes" id="UP000570493"/>
    </source>
</evidence>
<protein>
    <submittedName>
        <fullName evidence="1">Uncharacterized protein</fullName>
    </submittedName>
</protein>
<evidence type="ECO:0000313" key="1">
    <source>
        <dbReference type="EMBL" id="NMM41009.1"/>
    </source>
</evidence>
<accession>A0A7Y0DSY3</accession>
<organism evidence="1 2">
    <name type="scientific">Pseudoalteromonas arctica</name>
    <dbReference type="NCBI Taxonomy" id="394751"/>
    <lineage>
        <taxon>Bacteria</taxon>
        <taxon>Pseudomonadati</taxon>
        <taxon>Pseudomonadota</taxon>
        <taxon>Gammaproteobacteria</taxon>
        <taxon>Alteromonadales</taxon>
        <taxon>Pseudoalteromonadaceae</taxon>
        <taxon>Pseudoalteromonas</taxon>
    </lineage>
</organism>
<name>A0A7Y0DSY3_9GAMM</name>
<gene>
    <name evidence="1" type="ORF">HHO47_09300</name>
</gene>
<proteinExistence type="predicted"/>
<comment type="caution">
    <text evidence="1">The sequence shown here is derived from an EMBL/GenBank/DDBJ whole genome shotgun (WGS) entry which is preliminary data.</text>
</comment>
<sequence length="293" mass="31787">MKYILFTSFLGLVSFFGTSAEQPLYKECSKCSSIEQFEVAAKAESKLNKPLNVYVMNLDKGNIEKFKVSKVISGYRTIPGGGEPDGNGGKVPDRKIPIYSVSTTSYGVEQNVLNTFYALSSAKNSLKNSLAEMEADVVPTSIANSAWDLVGASSVQNSVSDHYNQYNGVLDKVVNLTNIAGQLSGIVEIDKVMIEVSFNDKSTAIFSLYAIINGKLIWDFEHGTDVDNNMIEPSLSTTRAEQYVFEKGGASVFSDFYDAATRAGVTFIGSSGSTGRVTCVNKGIGKYICTYTR</sequence>
<keyword evidence="2" id="KW-1185">Reference proteome</keyword>
<dbReference type="EMBL" id="JABBMT010000011">
    <property type="protein sequence ID" value="NMM41009.1"/>
    <property type="molecule type" value="Genomic_DNA"/>
</dbReference>
<reference evidence="1" key="1">
    <citation type="submission" date="2020-04" db="EMBL/GenBank/DDBJ databases">
        <title>Genome Sequencing for Pseudoaltermonas arctica.</title>
        <authorList>
            <person name="Elkins N.S."/>
        </authorList>
    </citation>
    <scope>NUCLEOTIDE SEQUENCE [LARGE SCALE GENOMIC DNA]</scope>
    <source>
        <strain evidence="1">NEC-BIFX-2020_0012</strain>
    </source>
</reference>
<dbReference type="RefSeq" id="WP_169020047.1">
    <property type="nucleotide sequence ID" value="NZ_JABBMT010000011.1"/>
</dbReference>